<dbReference type="Gene3D" id="3.90.1150.200">
    <property type="match status" value="1"/>
</dbReference>
<dbReference type="InterPro" id="IPR014922">
    <property type="entry name" value="YdhG-like"/>
</dbReference>
<evidence type="ECO:0000259" key="1">
    <source>
        <dbReference type="Pfam" id="PF08818"/>
    </source>
</evidence>
<reference evidence="3" key="1">
    <citation type="submission" date="2011-03" db="EMBL/GenBank/DDBJ databases">
        <title>Draft genome sequence of Brevundimonas diminuta.</title>
        <authorList>
            <person name="Brown P.J.B."/>
            <person name="Buechlein A."/>
            <person name="Hemmerich C."/>
            <person name="Brun Y.V."/>
        </authorList>
    </citation>
    <scope>NUCLEOTIDE SEQUENCE [LARGE SCALE GENOMIC DNA]</scope>
    <source>
        <strain evidence="3">C19</strain>
    </source>
</reference>
<accession>F4QJV5</accession>
<dbReference type="InterPro" id="IPR016786">
    <property type="entry name" value="YdeI_bac"/>
</dbReference>
<name>F4QJV5_9CAUL</name>
<evidence type="ECO:0000313" key="2">
    <source>
        <dbReference type="EMBL" id="EGF93212.1"/>
    </source>
</evidence>
<dbReference type="Pfam" id="PF08818">
    <property type="entry name" value="DUF1801"/>
    <property type="match status" value="1"/>
</dbReference>
<dbReference type="PIRSF" id="PIRSF021308">
    <property type="entry name" value="UCP021308"/>
    <property type="match status" value="1"/>
</dbReference>
<dbReference type="eggNOG" id="COG4430">
    <property type="taxonomic scope" value="Bacteria"/>
</dbReference>
<dbReference type="EMBL" id="GL883077">
    <property type="protein sequence ID" value="EGF93212.1"/>
    <property type="molecule type" value="Genomic_DNA"/>
</dbReference>
<dbReference type="Pfam" id="PF13376">
    <property type="entry name" value="OmdA"/>
    <property type="match status" value="1"/>
</dbReference>
<dbReference type="STRING" id="715226.ABI_16520"/>
<dbReference type="RefSeq" id="WP_006272404.1">
    <property type="nucleotide sequence ID" value="NZ_GL883077.1"/>
</dbReference>
<sequence length="197" mass="21974">MTTAATNPKVDAYIAREKAWKDEVIKLRAVALACDLTEDFKWGHPCYTLDGQNIVLIHGFKDYCAYLFFKGALISDPDGVLVQQTENVQSARQIRFTSAAQVDGMDNLLKAYIHSAIGIEKSGLKVDFKPTSQFSMPDEFQLRLDEDPALKTAFEALTPGRQRGYLLHFSSAKQTKTREARIDKAMPQILAGKGLDD</sequence>
<dbReference type="Proteomes" id="UP000006512">
    <property type="component" value="Unassembled WGS sequence"/>
</dbReference>
<feature type="domain" description="YdhG-like" evidence="1">
    <location>
        <begin position="20"/>
        <end position="117"/>
    </location>
</feature>
<proteinExistence type="predicted"/>
<organism evidence="2 3">
    <name type="scientific">Asticcacaulis biprosthecium C19</name>
    <dbReference type="NCBI Taxonomy" id="715226"/>
    <lineage>
        <taxon>Bacteria</taxon>
        <taxon>Pseudomonadati</taxon>
        <taxon>Pseudomonadota</taxon>
        <taxon>Alphaproteobacteria</taxon>
        <taxon>Caulobacterales</taxon>
        <taxon>Caulobacteraceae</taxon>
        <taxon>Asticcacaulis</taxon>
    </lineage>
</organism>
<dbReference type="OrthoDB" id="214150at2"/>
<protein>
    <recommendedName>
        <fullName evidence="1">YdhG-like domain-containing protein</fullName>
    </recommendedName>
</protein>
<dbReference type="SUPFAM" id="SSF159888">
    <property type="entry name" value="YdhG-like"/>
    <property type="match status" value="1"/>
</dbReference>
<gene>
    <name evidence="2" type="ORF">ABI_16520</name>
</gene>
<evidence type="ECO:0000313" key="3">
    <source>
        <dbReference type="Proteomes" id="UP000006512"/>
    </source>
</evidence>
<keyword evidence="3" id="KW-1185">Reference proteome</keyword>
<dbReference type="HOGENOM" id="CLU_116201_0_0_5"/>
<dbReference type="AlphaFoldDB" id="F4QJV5"/>